<organism evidence="2 3">
    <name type="scientific">Schistosoma mattheei</name>
    <dbReference type="NCBI Taxonomy" id="31246"/>
    <lineage>
        <taxon>Eukaryota</taxon>
        <taxon>Metazoa</taxon>
        <taxon>Spiralia</taxon>
        <taxon>Lophotrochozoa</taxon>
        <taxon>Platyhelminthes</taxon>
        <taxon>Trematoda</taxon>
        <taxon>Digenea</taxon>
        <taxon>Strigeidida</taxon>
        <taxon>Schistosomatoidea</taxon>
        <taxon>Schistosomatidae</taxon>
        <taxon>Schistosoma</taxon>
    </lineage>
</organism>
<evidence type="ECO:0000313" key="2">
    <source>
        <dbReference type="Proteomes" id="UP000050791"/>
    </source>
</evidence>
<reference evidence="3" key="1">
    <citation type="submission" date="2023-11" db="UniProtKB">
        <authorList>
            <consortium name="WormBaseParasite"/>
        </authorList>
    </citation>
    <scope>IDENTIFICATION</scope>
</reference>
<name>A0AA85AYC6_9TREM</name>
<evidence type="ECO:0000313" key="3">
    <source>
        <dbReference type="WBParaSite" id="SMTH1_14690.1"/>
    </source>
</evidence>
<dbReference type="WBParaSite" id="SMTH1_14690.1">
    <property type="protein sequence ID" value="SMTH1_14690.1"/>
    <property type="gene ID" value="SMTH1_14690"/>
</dbReference>
<sequence>MNRKNAELIAVQKAAELKHCELRQAIDKLENQLSDTVNNADQIKRSSEEKMNQLQSVMNKQFENLLKQSNEQREFLIQEHEKTLKDLQNKMNLLLKNWK</sequence>
<proteinExistence type="predicted"/>
<feature type="coiled-coil region" evidence="1">
    <location>
        <begin position="26"/>
        <end position="97"/>
    </location>
</feature>
<dbReference type="AlphaFoldDB" id="A0AA85AYC6"/>
<accession>A0AA85AYC6</accession>
<keyword evidence="1" id="KW-0175">Coiled coil</keyword>
<protein>
    <submittedName>
        <fullName evidence="3">Uncharacterized protein</fullName>
    </submittedName>
</protein>
<evidence type="ECO:0000256" key="1">
    <source>
        <dbReference type="SAM" id="Coils"/>
    </source>
</evidence>
<dbReference type="Proteomes" id="UP000050791">
    <property type="component" value="Unassembled WGS sequence"/>
</dbReference>